<gene>
    <name evidence="3" type="ORF">ARHIZOSPH14_05770</name>
</gene>
<sequence length="232" mass="24838">MAEPQSPEATSETSTAAASKPSKSKGGGKKRGKKQRTLIDIIAVFVLSVTAVLTAWCGFEASKWGGEMSIAFSQASSARIQATNFEGEARDSRMFDLVIWATYVEAIANGDDALADYVEERFTPHFAVAFEDWNAGGREEAGPFGLDSYVPPGTEEAAELGALADQKFQEALDNNQRGDDYSLLTVLFALVLFLSAMAQRDISSKAAWGLLGMALVVAVVGIVILTTFPIKI</sequence>
<evidence type="ECO:0000313" key="3">
    <source>
        <dbReference type="EMBL" id="GLI26335.1"/>
    </source>
</evidence>
<accession>A0A9W6CTX9</accession>
<keyword evidence="2" id="KW-0472">Membrane</keyword>
<name>A0A9W6CTX9_9MICO</name>
<dbReference type="AlphaFoldDB" id="A0A9W6CTX9"/>
<feature type="transmembrane region" description="Helical" evidence="2">
    <location>
        <begin position="38"/>
        <end position="59"/>
    </location>
</feature>
<keyword evidence="2" id="KW-1133">Transmembrane helix</keyword>
<evidence type="ECO:0000256" key="2">
    <source>
        <dbReference type="SAM" id="Phobius"/>
    </source>
</evidence>
<feature type="region of interest" description="Disordered" evidence="1">
    <location>
        <begin position="1"/>
        <end position="31"/>
    </location>
</feature>
<feature type="transmembrane region" description="Helical" evidence="2">
    <location>
        <begin position="210"/>
        <end position="230"/>
    </location>
</feature>
<feature type="transmembrane region" description="Helical" evidence="2">
    <location>
        <begin position="181"/>
        <end position="198"/>
    </location>
</feature>
<keyword evidence="2" id="KW-0812">Transmembrane</keyword>
<dbReference type="RefSeq" id="WP_281882332.1">
    <property type="nucleotide sequence ID" value="NZ_BSDP01000001.1"/>
</dbReference>
<dbReference type="Proteomes" id="UP001144396">
    <property type="component" value="Unassembled WGS sequence"/>
</dbReference>
<keyword evidence="4" id="KW-1185">Reference proteome</keyword>
<organism evidence="3 4">
    <name type="scientific">Agromyces rhizosphaerae</name>
    <dbReference type="NCBI Taxonomy" id="88374"/>
    <lineage>
        <taxon>Bacteria</taxon>
        <taxon>Bacillati</taxon>
        <taxon>Actinomycetota</taxon>
        <taxon>Actinomycetes</taxon>
        <taxon>Micrococcales</taxon>
        <taxon>Microbacteriaceae</taxon>
        <taxon>Agromyces</taxon>
    </lineage>
</organism>
<evidence type="ECO:0000256" key="1">
    <source>
        <dbReference type="SAM" id="MobiDB-lite"/>
    </source>
</evidence>
<dbReference type="EMBL" id="BSDP01000001">
    <property type="protein sequence ID" value="GLI26335.1"/>
    <property type="molecule type" value="Genomic_DNA"/>
</dbReference>
<protein>
    <submittedName>
        <fullName evidence="3">Uncharacterized protein</fullName>
    </submittedName>
</protein>
<evidence type="ECO:0000313" key="4">
    <source>
        <dbReference type="Proteomes" id="UP001144396"/>
    </source>
</evidence>
<proteinExistence type="predicted"/>
<comment type="caution">
    <text evidence="3">The sequence shown here is derived from an EMBL/GenBank/DDBJ whole genome shotgun (WGS) entry which is preliminary data.</text>
</comment>
<feature type="compositionally biased region" description="Basic residues" evidence="1">
    <location>
        <begin position="22"/>
        <end position="31"/>
    </location>
</feature>
<reference evidence="3" key="1">
    <citation type="submission" date="2022-12" db="EMBL/GenBank/DDBJ databases">
        <title>Reference genome sequencing for broad-spectrum identification of bacterial and archaeal isolates by mass spectrometry.</title>
        <authorList>
            <person name="Sekiguchi Y."/>
            <person name="Tourlousse D.M."/>
        </authorList>
    </citation>
    <scope>NUCLEOTIDE SEQUENCE</scope>
    <source>
        <strain evidence="3">14</strain>
    </source>
</reference>
<feature type="compositionally biased region" description="Low complexity" evidence="1">
    <location>
        <begin position="1"/>
        <end position="21"/>
    </location>
</feature>